<evidence type="ECO:0000313" key="1">
    <source>
        <dbReference type="EMBL" id="KAJ1370478.1"/>
    </source>
</evidence>
<evidence type="ECO:0000313" key="2">
    <source>
        <dbReference type="Proteomes" id="UP001196413"/>
    </source>
</evidence>
<dbReference type="PANTHER" id="PTHR36516">
    <property type="entry name" value="PROTEIN CBG04168-RELATED"/>
    <property type="match status" value="1"/>
</dbReference>
<name>A0AAD5WIC0_PARTN</name>
<gene>
    <name evidence="1" type="ORF">KIN20_032207</name>
</gene>
<accession>A0AAD5WIC0</accession>
<dbReference type="Proteomes" id="UP001196413">
    <property type="component" value="Unassembled WGS sequence"/>
</dbReference>
<organism evidence="1 2">
    <name type="scientific">Parelaphostrongylus tenuis</name>
    <name type="common">Meningeal worm</name>
    <dbReference type="NCBI Taxonomy" id="148309"/>
    <lineage>
        <taxon>Eukaryota</taxon>
        <taxon>Metazoa</taxon>
        <taxon>Ecdysozoa</taxon>
        <taxon>Nematoda</taxon>
        <taxon>Chromadorea</taxon>
        <taxon>Rhabditida</taxon>
        <taxon>Rhabditina</taxon>
        <taxon>Rhabditomorpha</taxon>
        <taxon>Strongyloidea</taxon>
        <taxon>Metastrongylidae</taxon>
        <taxon>Parelaphostrongylus</taxon>
    </lineage>
</organism>
<evidence type="ECO:0008006" key="3">
    <source>
        <dbReference type="Google" id="ProtNLM"/>
    </source>
</evidence>
<reference evidence="1" key="1">
    <citation type="submission" date="2021-06" db="EMBL/GenBank/DDBJ databases">
        <title>Parelaphostrongylus tenuis whole genome reference sequence.</title>
        <authorList>
            <person name="Garwood T.J."/>
            <person name="Larsen P.A."/>
            <person name="Fountain-Jones N.M."/>
            <person name="Garbe J.R."/>
            <person name="Macchietto M.G."/>
            <person name="Kania S.A."/>
            <person name="Gerhold R.W."/>
            <person name="Richards J.E."/>
            <person name="Wolf T.M."/>
        </authorList>
    </citation>
    <scope>NUCLEOTIDE SEQUENCE</scope>
    <source>
        <strain evidence="1">MNPRO001-30</strain>
        <tissue evidence="1">Meninges</tissue>
    </source>
</reference>
<proteinExistence type="predicted"/>
<keyword evidence="2" id="KW-1185">Reference proteome</keyword>
<sequence>MFHLENDNFSSNAYTGVGFVGKHNIDAVIVRVNDGELDVFTLSLNRSFAQNDLLNVTNKAYTNRHLLAEFSRPVFTNSSNLDSCLTWIFLASPMRQHDGYYNFGRENAHEMQVCHITRSCDASKLVQSEKTLTPTQRSLLAQSSVGRANVIPAQRVRKAAGYVPTDNIYGYDYSSSSSSNRGRLVVNPNYNYLNDQLLQRFAQNYVQAEQEYERNALQKDYTIPSQTASLNNNQQNALNYQQIQQRYGIKPDDQQPYLNNGHGYVAPESLKMYDPRNSQISSVPGGNIFGQNDMRNRYTSSPTPYQSVVDLKTTRLRDPTSSGFYSDSMYTLSNNMAMYSPYR</sequence>
<dbReference type="AlphaFoldDB" id="A0AAD5WIC0"/>
<protein>
    <recommendedName>
        <fullName evidence="3">DOMON domain-containing protein</fullName>
    </recommendedName>
</protein>
<dbReference type="EMBL" id="JAHQIW010006785">
    <property type="protein sequence ID" value="KAJ1370478.1"/>
    <property type="molecule type" value="Genomic_DNA"/>
</dbReference>
<comment type="caution">
    <text evidence="1">The sequence shown here is derived from an EMBL/GenBank/DDBJ whole genome shotgun (WGS) entry which is preliminary data.</text>
</comment>